<dbReference type="Proteomes" id="UP001501175">
    <property type="component" value="Unassembled WGS sequence"/>
</dbReference>
<protein>
    <recommendedName>
        <fullName evidence="4">DUF4249 domain-containing protein</fullName>
    </recommendedName>
</protein>
<evidence type="ECO:0000313" key="3">
    <source>
        <dbReference type="Proteomes" id="UP001501175"/>
    </source>
</evidence>
<accession>A0ABP8MZ67</accession>
<dbReference type="EMBL" id="BAABHD010000029">
    <property type="protein sequence ID" value="GAA4457207.1"/>
    <property type="molecule type" value="Genomic_DNA"/>
</dbReference>
<reference evidence="3" key="1">
    <citation type="journal article" date="2019" name="Int. J. Syst. Evol. Microbiol.">
        <title>The Global Catalogue of Microorganisms (GCM) 10K type strain sequencing project: providing services to taxonomists for standard genome sequencing and annotation.</title>
        <authorList>
            <consortium name="The Broad Institute Genomics Platform"/>
            <consortium name="The Broad Institute Genome Sequencing Center for Infectious Disease"/>
            <person name="Wu L."/>
            <person name="Ma J."/>
        </authorList>
    </citation>
    <scope>NUCLEOTIDE SEQUENCE [LARGE SCALE GENOMIC DNA]</scope>
    <source>
        <strain evidence="3">JCM 17927</strain>
    </source>
</reference>
<comment type="caution">
    <text evidence="2">The sequence shown here is derived from an EMBL/GenBank/DDBJ whole genome shotgun (WGS) entry which is preliminary data.</text>
</comment>
<sequence>MRSVTLSVLIGLFTVVFACVDLIELPQVNNKDILLVEGTLTNLPEPQVIKLSRAQADPATGLFRNVPVTKAVMEVVVNASEVVACHETLEGHYQLPNDFRGKVGHSYQLRFTLSDGSKYQSNQQVMADVPSIDRVTARFNPTSLSAQLLKGYRAAHDIFIDSQDPADQKNFYRWEWKLWGRQYWCHSCRQGVYSVYKVLPNTYRGRDYFVTGDERYEDCFRPPAGKAAEEAPEVPQEDWTYDYGCRTPCWQIIYGYDIVVLDDQFINGRLINQQRVAQIPYYDAAPCLVDIRQTSLTPDAYRYYKLFQEQTQHTGGLADTPPTVLGGNVRQVNDPQGSVVGYFSASAVSLVHFWLDRKDAEGLSYGSYGALSTVDTTRPEGTYGSGGDGLFYAIHQRMPNLEPSPPYLGERARPKVRLWPTNDRPPLAPCLQNDQQTPFKPEGWRD</sequence>
<gene>
    <name evidence="2" type="ORF">GCM10023189_27560</name>
</gene>
<proteinExistence type="predicted"/>
<dbReference type="RefSeq" id="WP_345244380.1">
    <property type="nucleotide sequence ID" value="NZ_BAABHD010000029.1"/>
</dbReference>
<name>A0ABP8MZ67_9BACT</name>
<dbReference type="Pfam" id="PF14054">
    <property type="entry name" value="DUF4249"/>
    <property type="match status" value="1"/>
</dbReference>
<feature type="region of interest" description="Disordered" evidence="1">
    <location>
        <begin position="418"/>
        <end position="446"/>
    </location>
</feature>
<organism evidence="2 3">
    <name type="scientific">Nibrella saemangeumensis</name>
    <dbReference type="NCBI Taxonomy" id="1084526"/>
    <lineage>
        <taxon>Bacteria</taxon>
        <taxon>Pseudomonadati</taxon>
        <taxon>Bacteroidota</taxon>
        <taxon>Cytophagia</taxon>
        <taxon>Cytophagales</taxon>
        <taxon>Spirosomataceae</taxon>
        <taxon>Nibrella</taxon>
    </lineage>
</organism>
<dbReference type="InterPro" id="IPR025345">
    <property type="entry name" value="DUF4249"/>
</dbReference>
<evidence type="ECO:0008006" key="4">
    <source>
        <dbReference type="Google" id="ProtNLM"/>
    </source>
</evidence>
<evidence type="ECO:0000256" key="1">
    <source>
        <dbReference type="SAM" id="MobiDB-lite"/>
    </source>
</evidence>
<keyword evidence="3" id="KW-1185">Reference proteome</keyword>
<evidence type="ECO:0000313" key="2">
    <source>
        <dbReference type="EMBL" id="GAA4457207.1"/>
    </source>
</evidence>
<dbReference type="PROSITE" id="PS51257">
    <property type="entry name" value="PROKAR_LIPOPROTEIN"/>
    <property type="match status" value="1"/>
</dbReference>